<evidence type="ECO:0000313" key="14">
    <source>
        <dbReference type="Proteomes" id="UP000253061"/>
    </source>
</evidence>
<keyword evidence="6 8" id="KW-0807">Transducer</keyword>
<evidence type="ECO:0000256" key="8">
    <source>
        <dbReference type="PROSITE-ProRule" id="PRU00284"/>
    </source>
</evidence>
<dbReference type="Pfam" id="PF00015">
    <property type="entry name" value="MCPsignal"/>
    <property type="match status" value="1"/>
</dbReference>
<name>A0A367VH79_9PROT</name>
<evidence type="ECO:0000259" key="12">
    <source>
        <dbReference type="PROSITE" id="PS50885"/>
    </source>
</evidence>
<gene>
    <name evidence="13" type="ORF">TH6_06590</name>
</gene>
<keyword evidence="4 10" id="KW-1133">Transmembrane helix</keyword>
<dbReference type="GO" id="GO:0005886">
    <property type="term" value="C:plasma membrane"/>
    <property type="evidence" value="ECO:0007669"/>
    <property type="project" value="UniProtKB-SubCell"/>
</dbReference>
<comment type="similarity">
    <text evidence="7">Belongs to the methyl-accepting chemotaxis (MCP) protein family.</text>
</comment>
<dbReference type="Gene3D" id="3.30.450.20">
    <property type="entry name" value="PAS domain"/>
    <property type="match status" value="1"/>
</dbReference>
<feature type="transmembrane region" description="Helical" evidence="10">
    <location>
        <begin position="193"/>
        <end position="210"/>
    </location>
</feature>
<evidence type="ECO:0000256" key="5">
    <source>
        <dbReference type="ARBA" id="ARBA00023136"/>
    </source>
</evidence>
<evidence type="ECO:0000256" key="9">
    <source>
        <dbReference type="SAM" id="Coils"/>
    </source>
</evidence>
<dbReference type="SMART" id="SM00304">
    <property type="entry name" value="HAMP"/>
    <property type="match status" value="1"/>
</dbReference>
<feature type="coiled-coil region" evidence="9">
    <location>
        <begin position="249"/>
        <end position="276"/>
    </location>
</feature>
<keyword evidence="5 10" id="KW-0472">Membrane</keyword>
<dbReference type="GO" id="GO:0007165">
    <property type="term" value="P:signal transduction"/>
    <property type="evidence" value="ECO:0007669"/>
    <property type="project" value="UniProtKB-KW"/>
</dbReference>
<dbReference type="CDD" id="cd06225">
    <property type="entry name" value="HAMP"/>
    <property type="match status" value="1"/>
</dbReference>
<dbReference type="SUPFAM" id="SSF58104">
    <property type="entry name" value="Methyl-accepting chemotaxis protein (MCP) signaling domain"/>
    <property type="match status" value="1"/>
</dbReference>
<dbReference type="PROSITE" id="PS50885">
    <property type="entry name" value="HAMP"/>
    <property type="match status" value="1"/>
</dbReference>
<protein>
    <recommendedName>
        <fullName evidence="15">Chemotaxis protein</fullName>
    </recommendedName>
</protein>
<dbReference type="SMART" id="SM01049">
    <property type="entry name" value="Cache_2"/>
    <property type="match status" value="1"/>
</dbReference>
<dbReference type="EMBL" id="JPWB01000002">
    <property type="protein sequence ID" value="RCK24359.1"/>
    <property type="molecule type" value="Genomic_DNA"/>
</dbReference>
<keyword evidence="2" id="KW-1003">Cell membrane</keyword>
<comment type="subcellular location">
    <subcellularLocation>
        <location evidence="1">Cell membrane</location>
        <topology evidence="1">Multi-pass membrane protein</topology>
    </subcellularLocation>
</comment>
<feature type="domain" description="HAMP" evidence="12">
    <location>
        <begin position="212"/>
        <end position="265"/>
    </location>
</feature>
<dbReference type="PANTHER" id="PTHR32089:SF112">
    <property type="entry name" value="LYSOZYME-LIKE PROTEIN-RELATED"/>
    <property type="match status" value="1"/>
</dbReference>
<dbReference type="PANTHER" id="PTHR32089">
    <property type="entry name" value="METHYL-ACCEPTING CHEMOTAXIS PROTEIN MCPB"/>
    <property type="match status" value="1"/>
</dbReference>
<dbReference type="Pfam" id="PF00672">
    <property type="entry name" value="HAMP"/>
    <property type="match status" value="1"/>
</dbReference>
<dbReference type="InterPro" id="IPR004089">
    <property type="entry name" value="MCPsignal_dom"/>
</dbReference>
<dbReference type="Pfam" id="PF17200">
    <property type="entry name" value="sCache_2"/>
    <property type="match status" value="1"/>
</dbReference>
<keyword evidence="3 10" id="KW-0812">Transmembrane</keyword>
<evidence type="ECO:0000256" key="2">
    <source>
        <dbReference type="ARBA" id="ARBA00022475"/>
    </source>
</evidence>
<sequence>MRLSDFSFAAKLRGVMVLVAIALAASAILNLYSLHETMMDDRKITLRYVVDQSTSIVQDYAERAKSGEMSEADAKAAALKTLASQRFDNNNYVFVTERDGTMAMHPLVPELVGKSAASVKDPTGATPIAELSAIAVQSGEGFVSYVWPHPNTNNNEPKLAYAKLVQGWDLIVAAGIYTDDVEAAFWNVATMDLVTLVVIMAVIGGLAFAIERSTTAPLRGITEALSHLADGDTSVKSDATDRKDEIGDLARALEVFRENREKADRLQKEQETANAAQLARAKQVNARIAKFEQDVESDLTVVNAAVDQLRSTATGMAAQSDQTSGQAANVAAATEQAATNVETVASAAEQLAAAIDEITAQVSRSSDIAQAGANEADDATAIFAELANASDKIGEVVELIQSIAEQTNLLALNATIEAARAGEAGKGFAVVAAEVKNLANQTTRATEDIASQIEGIQSSTQGALGAIEHLSSRMKELNEVAGGIAAAVSEQDAATGEIARNVSEAAAGTKEVAHNVVGLRESADEERVSSGQVLSASNSLSDKSQALLSQVKRFLEDIRAA</sequence>
<evidence type="ECO:0000313" key="13">
    <source>
        <dbReference type="EMBL" id="RCK24359.1"/>
    </source>
</evidence>
<dbReference type="PROSITE" id="PS50111">
    <property type="entry name" value="CHEMOTAXIS_TRANSDUC_2"/>
    <property type="match status" value="1"/>
</dbReference>
<dbReference type="InterPro" id="IPR033480">
    <property type="entry name" value="sCache_2"/>
</dbReference>
<dbReference type="Gene3D" id="1.10.8.500">
    <property type="entry name" value="HAMP domain in histidine kinase"/>
    <property type="match status" value="1"/>
</dbReference>
<evidence type="ECO:0000256" key="7">
    <source>
        <dbReference type="ARBA" id="ARBA00029447"/>
    </source>
</evidence>
<comment type="caution">
    <text evidence="13">The sequence shown here is derived from an EMBL/GenBank/DDBJ whole genome shotgun (WGS) entry which is preliminary data.</text>
</comment>
<evidence type="ECO:0000256" key="1">
    <source>
        <dbReference type="ARBA" id="ARBA00004651"/>
    </source>
</evidence>
<reference evidence="13 14" key="1">
    <citation type="submission" date="2014-07" db="EMBL/GenBank/DDBJ databases">
        <title>Draft genome sequence of Thalassospira profundimaris R8-17.</title>
        <authorList>
            <person name="Lai Q."/>
            <person name="Shao Z."/>
        </authorList>
    </citation>
    <scope>NUCLEOTIDE SEQUENCE [LARGE SCALE GENOMIC DNA]</scope>
    <source>
        <strain evidence="13 14">R8-17</strain>
    </source>
</reference>
<evidence type="ECO:0000256" key="10">
    <source>
        <dbReference type="SAM" id="Phobius"/>
    </source>
</evidence>
<evidence type="ECO:0000259" key="11">
    <source>
        <dbReference type="PROSITE" id="PS50111"/>
    </source>
</evidence>
<evidence type="ECO:0008006" key="15">
    <source>
        <dbReference type="Google" id="ProtNLM"/>
    </source>
</evidence>
<proteinExistence type="inferred from homology"/>
<keyword evidence="9" id="KW-0175">Coiled coil</keyword>
<dbReference type="Gene3D" id="1.10.287.950">
    <property type="entry name" value="Methyl-accepting chemotaxis protein"/>
    <property type="match status" value="1"/>
</dbReference>
<evidence type="ECO:0000256" key="6">
    <source>
        <dbReference type="ARBA" id="ARBA00023224"/>
    </source>
</evidence>
<evidence type="ECO:0000256" key="4">
    <source>
        <dbReference type="ARBA" id="ARBA00022989"/>
    </source>
</evidence>
<accession>A0A367VH79</accession>
<dbReference type="InterPro" id="IPR003660">
    <property type="entry name" value="HAMP_dom"/>
</dbReference>
<evidence type="ECO:0000256" key="3">
    <source>
        <dbReference type="ARBA" id="ARBA00022692"/>
    </source>
</evidence>
<feature type="domain" description="Methyl-accepting transducer" evidence="11">
    <location>
        <begin position="305"/>
        <end position="541"/>
    </location>
</feature>
<feature type="transmembrane region" description="Helical" evidence="10">
    <location>
        <begin position="12"/>
        <end position="34"/>
    </location>
</feature>
<dbReference type="RefSeq" id="WP_084272112.1">
    <property type="nucleotide sequence ID" value="NZ_JPWB01000002.1"/>
</dbReference>
<dbReference type="Proteomes" id="UP000253061">
    <property type="component" value="Unassembled WGS sequence"/>
</dbReference>
<organism evidence="13 14">
    <name type="scientific">Thalassospira profundimaris</name>
    <dbReference type="NCBI Taxonomy" id="502049"/>
    <lineage>
        <taxon>Bacteria</taxon>
        <taxon>Pseudomonadati</taxon>
        <taxon>Pseudomonadota</taxon>
        <taxon>Alphaproteobacteria</taxon>
        <taxon>Rhodospirillales</taxon>
        <taxon>Thalassospiraceae</taxon>
        <taxon>Thalassospira</taxon>
    </lineage>
</organism>
<dbReference type="SMART" id="SM00283">
    <property type="entry name" value="MA"/>
    <property type="match status" value="1"/>
</dbReference>
<dbReference type="AlphaFoldDB" id="A0A367VH79"/>